<feature type="transmembrane region" description="Helical" evidence="1">
    <location>
        <begin position="38"/>
        <end position="65"/>
    </location>
</feature>
<keyword evidence="1" id="KW-1133">Transmembrane helix</keyword>
<dbReference type="Proteomes" id="UP001501057">
    <property type="component" value="Unassembled WGS sequence"/>
</dbReference>
<feature type="transmembrane region" description="Helical" evidence="1">
    <location>
        <begin position="102"/>
        <end position="120"/>
    </location>
</feature>
<accession>A0ABN2JLR8</accession>
<keyword evidence="3" id="KW-1185">Reference proteome</keyword>
<evidence type="ECO:0000313" key="3">
    <source>
        <dbReference type="Proteomes" id="UP001501057"/>
    </source>
</evidence>
<proteinExistence type="predicted"/>
<protein>
    <submittedName>
        <fullName evidence="2">Uncharacterized protein</fullName>
    </submittedName>
</protein>
<feature type="transmembrane region" description="Helical" evidence="1">
    <location>
        <begin position="77"/>
        <end position="95"/>
    </location>
</feature>
<dbReference type="EMBL" id="BAAAME010000002">
    <property type="protein sequence ID" value="GAA1731629.1"/>
    <property type="molecule type" value="Genomic_DNA"/>
</dbReference>
<evidence type="ECO:0000256" key="1">
    <source>
        <dbReference type="SAM" id="Phobius"/>
    </source>
</evidence>
<evidence type="ECO:0000313" key="2">
    <source>
        <dbReference type="EMBL" id="GAA1731629.1"/>
    </source>
</evidence>
<sequence length="122" mass="12672">MLSDAFRAIFILATALQVVVVVTLCVQAARARRTRSEVEVTVITASDTIAAVLLFVGPAVIATVLARGWSGLDTSDLLVYGSAFGIVAAALMGWGRRHDHPAASWALLLPVGMGVVAGLVTV</sequence>
<gene>
    <name evidence="2" type="ORF">GCM10009710_10360</name>
</gene>
<name>A0ABN2JLR8_9ACTN</name>
<keyword evidence="1" id="KW-0812">Transmembrane</keyword>
<dbReference type="RefSeq" id="WP_344198454.1">
    <property type="nucleotide sequence ID" value="NZ_BAAAME010000002.1"/>
</dbReference>
<comment type="caution">
    <text evidence="2">The sequence shown here is derived from an EMBL/GenBank/DDBJ whole genome shotgun (WGS) entry which is preliminary data.</text>
</comment>
<feature type="transmembrane region" description="Helical" evidence="1">
    <location>
        <begin position="6"/>
        <end position="26"/>
    </location>
</feature>
<keyword evidence="1" id="KW-0472">Membrane</keyword>
<organism evidence="2 3">
    <name type="scientific">Aeromicrobium alkaliterrae</name>
    <dbReference type="NCBI Taxonomy" id="302168"/>
    <lineage>
        <taxon>Bacteria</taxon>
        <taxon>Bacillati</taxon>
        <taxon>Actinomycetota</taxon>
        <taxon>Actinomycetes</taxon>
        <taxon>Propionibacteriales</taxon>
        <taxon>Nocardioidaceae</taxon>
        <taxon>Aeromicrobium</taxon>
    </lineage>
</organism>
<reference evidence="2 3" key="1">
    <citation type="journal article" date="2019" name="Int. J. Syst. Evol. Microbiol.">
        <title>The Global Catalogue of Microorganisms (GCM) 10K type strain sequencing project: providing services to taxonomists for standard genome sequencing and annotation.</title>
        <authorList>
            <consortium name="The Broad Institute Genomics Platform"/>
            <consortium name="The Broad Institute Genome Sequencing Center for Infectious Disease"/>
            <person name="Wu L."/>
            <person name="Ma J."/>
        </authorList>
    </citation>
    <scope>NUCLEOTIDE SEQUENCE [LARGE SCALE GENOMIC DNA]</scope>
    <source>
        <strain evidence="2 3">JCM 13518</strain>
    </source>
</reference>